<reference evidence="2 3" key="1">
    <citation type="submission" date="2018-04" db="EMBL/GenBank/DDBJ databases">
        <title>Halococcoides cellulosivorans gen. nov., sp. nov., an extremely halophilic cellulose-utilizing haloarchaeon from hypersaline lakes.</title>
        <authorList>
            <person name="Sorokin D.Y."/>
            <person name="Toshchakov S.V."/>
            <person name="Samarov N.I."/>
            <person name="Korzhenkov A."/>
            <person name="Kublanov I.V."/>
        </authorList>
    </citation>
    <scope>NUCLEOTIDE SEQUENCE [LARGE SCALE GENOMIC DNA]</scope>
    <source>
        <strain evidence="2 3">HArcel1</strain>
    </source>
</reference>
<dbReference type="AlphaFoldDB" id="A0A2R4X2Z6"/>
<evidence type="ECO:0000313" key="3">
    <source>
        <dbReference type="Proteomes" id="UP000244727"/>
    </source>
</evidence>
<evidence type="ECO:0008006" key="4">
    <source>
        <dbReference type="Google" id="ProtNLM"/>
    </source>
</evidence>
<feature type="transmembrane region" description="Helical" evidence="1">
    <location>
        <begin position="48"/>
        <end position="70"/>
    </location>
</feature>
<evidence type="ECO:0000313" key="2">
    <source>
        <dbReference type="EMBL" id="AWB28170.1"/>
    </source>
</evidence>
<dbReference type="Proteomes" id="UP000244727">
    <property type="component" value="Chromosome"/>
</dbReference>
<name>A0A2R4X2Z6_9EURY</name>
<evidence type="ECO:0000256" key="1">
    <source>
        <dbReference type="SAM" id="Phobius"/>
    </source>
</evidence>
<proteinExistence type="predicted"/>
<gene>
    <name evidence="2" type="ORF">HARCEL1_10865</name>
</gene>
<keyword evidence="3" id="KW-1185">Reference proteome</keyword>
<keyword evidence="1" id="KW-0812">Transmembrane</keyword>
<feature type="transmembrane region" description="Helical" evidence="1">
    <location>
        <begin position="488"/>
        <end position="509"/>
    </location>
</feature>
<feature type="transmembrane region" description="Helical" evidence="1">
    <location>
        <begin position="175"/>
        <end position="192"/>
    </location>
</feature>
<feature type="transmembrane region" description="Helical" evidence="1">
    <location>
        <begin position="543"/>
        <end position="563"/>
    </location>
</feature>
<protein>
    <recommendedName>
        <fullName evidence="4">DUF2206 domain-containing protein</fullName>
    </recommendedName>
</protein>
<feature type="transmembrane region" description="Helical" evidence="1">
    <location>
        <begin position="296"/>
        <end position="315"/>
    </location>
</feature>
<feature type="transmembrane region" description="Helical" evidence="1">
    <location>
        <begin position="348"/>
        <end position="370"/>
    </location>
</feature>
<feature type="transmembrane region" description="Helical" evidence="1">
    <location>
        <begin position="272"/>
        <end position="289"/>
    </location>
</feature>
<feature type="transmembrane region" description="Helical" evidence="1">
    <location>
        <begin position="82"/>
        <end position="106"/>
    </location>
</feature>
<feature type="transmembrane region" description="Helical" evidence="1">
    <location>
        <begin position="112"/>
        <end position="131"/>
    </location>
</feature>
<dbReference type="EMBL" id="CP028858">
    <property type="protein sequence ID" value="AWB28170.1"/>
    <property type="molecule type" value="Genomic_DNA"/>
</dbReference>
<feature type="transmembrane region" description="Helical" evidence="1">
    <location>
        <begin position="151"/>
        <end position="169"/>
    </location>
</feature>
<feature type="transmembrane region" description="Helical" evidence="1">
    <location>
        <begin position="521"/>
        <end position="537"/>
    </location>
</feature>
<feature type="transmembrane region" description="Helical" evidence="1">
    <location>
        <begin position="21"/>
        <end position="42"/>
    </location>
</feature>
<organism evidence="2 3">
    <name type="scientific">Halococcoides cellulosivorans</name>
    <dbReference type="NCBI Taxonomy" id="1679096"/>
    <lineage>
        <taxon>Archaea</taxon>
        <taxon>Methanobacteriati</taxon>
        <taxon>Methanobacteriota</taxon>
        <taxon>Stenosarchaea group</taxon>
        <taxon>Halobacteria</taxon>
        <taxon>Halobacteriales</taxon>
        <taxon>Haloarculaceae</taxon>
        <taxon>Halococcoides</taxon>
    </lineage>
</organism>
<sequence>MNAGSFERNDGRVRLRLTGRTLLGLTGFFLVGIVVPAVLDWIGPHLPLVRPVFAVAFLLFVPGAFAYLALGAPERSLATTLCYIYGLSLASIMAIGGVASLVLPLVGIDRPLTLPVLVGLSAVLATLVAVWSDSTIALSVRTEDIVSPVPLALLLLPFASVFGTTLYSVGGVNALLLALLGVIGVIPVGVAMTDRGRRYLPLAVWSISLSLVYHGRLFDSFTITQPLPNLTMELGRWVPNYASGIGSLLANGVLYPVFAVVTGLPMALEWNLVNPFIVAVLPVALYEAYRRYTSPTGAFLAACIFMFAYSFYVLYPTGGRAATPVIFLALLALATSDSELVPSTRHKLALLFGAGVAVTHYGTAYVVMFALIAGGFVFPLLKLLHVINLPALVASRISEGRLRTHLDSVAERSFEIARPAILSPWYVAYYATLALAWYLHTGLGGKYSTLPTKVLDGVRGVMYAETSGSAVSSFQQDYSAVSITVAKYLYVVFGLLMAAGIAIAIFRLVVDREEVVPTGHLALGIGFFAMFGGSALPSGNAFAVARVMMIIFTFTVPFVVIGLDELPSLLNRLHAIDVGRSLTATRTALAVVIAVFFLLNSGFVAETITNDYAPSNQVSEQRLLASDVPRERLQVRACVPCDVRTHVWLGDNVPQGSTIYGDVMMGNQLDFYAGTIQSRTGQSHRYQMVNSTMDGLPPNAYLGLLGHNLDLQGFSIGYKFNFYETDLGPYTDGHVLYVNDHAKIVRERNTTRAERVSAGS</sequence>
<keyword evidence="1" id="KW-0472">Membrane</keyword>
<dbReference type="InterPro" id="IPR018701">
    <property type="entry name" value="DUF2206_membrane"/>
</dbReference>
<dbReference type="Pfam" id="PF09971">
    <property type="entry name" value="DUF2206"/>
    <property type="match status" value="1"/>
</dbReference>
<feature type="transmembrane region" description="Helical" evidence="1">
    <location>
        <begin position="584"/>
        <end position="605"/>
    </location>
</feature>
<accession>A0A2R4X2Z6</accession>
<keyword evidence="1" id="KW-1133">Transmembrane helix</keyword>
<dbReference type="KEGG" id="harc:HARCEL1_10865"/>